<dbReference type="Gene3D" id="3.40.50.2300">
    <property type="match status" value="1"/>
</dbReference>
<dbReference type="Proteomes" id="UP000256269">
    <property type="component" value="Unassembled WGS sequence"/>
</dbReference>
<keyword evidence="3" id="KW-0805">Transcription regulation</keyword>
<keyword evidence="2" id="KW-0418">Kinase</keyword>
<sequence length="359" mass="37151">MAPRGNSTLTRLARTLASRGCALDAACLLTEACVELAGVDAAGVLVTAGPARPRVIAATDSGLFDAFHAVQADLDLRTTTEEPGEPATVYAAPATRIGQWPRLARFAAAHGIRALCTVPMRAFGVPVGTLVLVCRRAPVLTAAELDAAHGWAVIAAAGMLADAAADALPNTASPLTQYGAFHDQITVWQAAGALAARRGVDIPTASAALRRHAVDDSQPLARSAREVLAWTPEARDAFSGDDRDARVAVVEADPFVSKCLAGMLREEGFEVITAATVHDARGQRANPPPVAVIDQLLPGAVEFGRDLAAGGTRVITMSAVPAGQPPPGAAVLLHRPIPPARVVAAVRRLHPAAREQVPA</sequence>
<comment type="caution">
    <text evidence="6">The sequence shown here is derived from an EMBL/GenBank/DDBJ whole genome shotgun (WGS) entry which is preliminary data.</text>
</comment>
<evidence type="ECO:0000313" key="6">
    <source>
        <dbReference type="EMBL" id="REH34894.1"/>
    </source>
</evidence>
<reference evidence="6 7" key="1">
    <citation type="submission" date="2018-08" db="EMBL/GenBank/DDBJ databases">
        <title>Genomic Encyclopedia of Archaeal and Bacterial Type Strains, Phase II (KMG-II): from individual species to whole genera.</title>
        <authorList>
            <person name="Goeker M."/>
        </authorList>
    </citation>
    <scope>NUCLEOTIDE SEQUENCE [LARGE SCALE GENOMIC DNA]</scope>
    <source>
        <strain evidence="6 7">DSM 45791</strain>
    </source>
</reference>
<dbReference type="Gene3D" id="1.10.10.10">
    <property type="entry name" value="Winged helix-like DNA-binding domain superfamily/Winged helix DNA-binding domain"/>
    <property type="match status" value="1"/>
</dbReference>
<dbReference type="RefSeq" id="WP_170218061.1">
    <property type="nucleotide sequence ID" value="NZ_JBHLUJ010000013.1"/>
</dbReference>
<dbReference type="AlphaFoldDB" id="A0A3E0GZV8"/>
<evidence type="ECO:0000313" key="7">
    <source>
        <dbReference type="Proteomes" id="UP000256269"/>
    </source>
</evidence>
<dbReference type="SUPFAM" id="SSF55781">
    <property type="entry name" value="GAF domain-like"/>
    <property type="match status" value="1"/>
</dbReference>
<proteinExistence type="predicted"/>
<dbReference type="InterPro" id="IPR011006">
    <property type="entry name" value="CheY-like_superfamily"/>
</dbReference>
<evidence type="ECO:0000256" key="4">
    <source>
        <dbReference type="ARBA" id="ARBA00023163"/>
    </source>
</evidence>
<protein>
    <submittedName>
        <fullName evidence="6">GAF domain-containing protein</fullName>
    </submittedName>
</protein>
<feature type="domain" description="GAF" evidence="5">
    <location>
        <begin position="29"/>
        <end position="148"/>
    </location>
</feature>
<dbReference type="EMBL" id="QUNO01000019">
    <property type="protein sequence ID" value="REH34894.1"/>
    <property type="molecule type" value="Genomic_DNA"/>
</dbReference>
<evidence type="ECO:0000256" key="2">
    <source>
        <dbReference type="ARBA" id="ARBA00022777"/>
    </source>
</evidence>
<dbReference type="InterPro" id="IPR036388">
    <property type="entry name" value="WH-like_DNA-bd_sf"/>
</dbReference>
<dbReference type="GO" id="GO:0016301">
    <property type="term" value="F:kinase activity"/>
    <property type="evidence" value="ECO:0007669"/>
    <property type="project" value="UniProtKB-KW"/>
</dbReference>
<evidence type="ECO:0000259" key="5">
    <source>
        <dbReference type="Pfam" id="PF01590"/>
    </source>
</evidence>
<keyword evidence="7" id="KW-1185">Reference proteome</keyword>
<dbReference type="InterPro" id="IPR029016">
    <property type="entry name" value="GAF-like_dom_sf"/>
</dbReference>
<name>A0A3E0GZV8_9PSEU</name>
<dbReference type="Gene3D" id="3.30.450.40">
    <property type="match status" value="1"/>
</dbReference>
<evidence type="ECO:0000256" key="1">
    <source>
        <dbReference type="ARBA" id="ARBA00022679"/>
    </source>
</evidence>
<dbReference type="InterPro" id="IPR003018">
    <property type="entry name" value="GAF"/>
</dbReference>
<keyword evidence="4" id="KW-0804">Transcription</keyword>
<gene>
    <name evidence="6" type="ORF">BCF44_119170</name>
</gene>
<evidence type="ECO:0000256" key="3">
    <source>
        <dbReference type="ARBA" id="ARBA00023015"/>
    </source>
</evidence>
<dbReference type="SUPFAM" id="SSF52172">
    <property type="entry name" value="CheY-like"/>
    <property type="match status" value="1"/>
</dbReference>
<organism evidence="6 7">
    <name type="scientific">Kutzneria buriramensis</name>
    <dbReference type="NCBI Taxonomy" id="1045776"/>
    <lineage>
        <taxon>Bacteria</taxon>
        <taxon>Bacillati</taxon>
        <taxon>Actinomycetota</taxon>
        <taxon>Actinomycetes</taxon>
        <taxon>Pseudonocardiales</taxon>
        <taxon>Pseudonocardiaceae</taxon>
        <taxon>Kutzneria</taxon>
    </lineage>
</organism>
<accession>A0A3E0GZV8</accession>
<keyword evidence="1" id="KW-0808">Transferase</keyword>
<dbReference type="Pfam" id="PF01590">
    <property type="entry name" value="GAF"/>
    <property type="match status" value="1"/>
</dbReference>